<evidence type="ECO:0000313" key="2">
    <source>
        <dbReference type="Proteomes" id="UP000575083"/>
    </source>
</evidence>
<accession>A0A7X0U8T5</accession>
<keyword evidence="2" id="KW-1185">Reference proteome</keyword>
<dbReference type="RefSeq" id="WP_184856973.1">
    <property type="nucleotide sequence ID" value="NZ_JACHLK010000003.1"/>
</dbReference>
<reference evidence="1 2" key="1">
    <citation type="submission" date="2020-08" db="EMBL/GenBank/DDBJ databases">
        <title>Functional genomics of gut bacteria from endangered species of beetles.</title>
        <authorList>
            <person name="Carlos-Shanley C."/>
        </authorList>
    </citation>
    <scope>NUCLEOTIDE SEQUENCE [LARGE SCALE GENOMIC DNA]</scope>
    <source>
        <strain evidence="1 2">S00198</strain>
    </source>
</reference>
<organism evidence="1 2">
    <name type="scientific">Acidovorax soli</name>
    <dbReference type="NCBI Taxonomy" id="592050"/>
    <lineage>
        <taxon>Bacteria</taxon>
        <taxon>Pseudomonadati</taxon>
        <taxon>Pseudomonadota</taxon>
        <taxon>Betaproteobacteria</taxon>
        <taxon>Burkholderiales</taxon>
        <taxon>Comamonadaceae</taxon>
        <taxon>Acidovorax</taxon>
    </lineage>
</organism>
<proteinExistence type="predicted"/>
<protein>
    <submittedName>
        <fullName evidence="1">Uncharacterized protein</fullName>
    </submittedName>
</protein>
<dbReference type="Proteomes" id="UP000575083">
    <property type="component" value="Unassembled WGS sequence"/>
</dbReference>
<comment type="caution">
    <text evidence="1">The sequence shown here is derived from an EMBL/GenBank/DDBJ whole genome shotgun (WGS) entry which is preliminary data.</text>
</comment>
<evidence type="ECO:0000313" key="1">
    <source>
        <dbReference type="EMBL" id="MBB6559577.1"/>
    </source>
</evidence>
<name>A0A7X0U8T5_9BURK</name>
<sequence>MASYRDDSNDTAVAGSSTWLGLRAIVEGTARASSVIVSALFVLHAGTAVASDAVIDRTLHVMEDGAASSDLASDHALIRTRVIDTARAGDALLDRVLHVIADAAQVTDFVGQGLRDIVREAVPVSDSVLHQRRAADSRGDQARASDRVLSVARSLVVDAALAADWAGGRAKGRLVSVDSAALADAVFDARQAAAAFLSDGATATGAPFGVLRAADLVGDAAMADGLPMQSGAFGQAWTCNTGTWPMSRYAPFTFTSLAVIDGVVYAAGEGGVFALDGEQEDMAAVLRTGKLDVTRGTLVRLVEAPMEYELDGLATLDVTETQNGAAPETYTYQPDARQALERTNTRFQLGRGLKGRHFTFALGLHGKRAHINDLRLTVAPSKRSM</sequence>
<gene>
    <name evidence="1" type="ORF">HNP48_002244</name>
</gene>
<dbReference type="EMBL" id="JACHLK010000003">
    <property type="protein sequence ID" value="MBB6559577.1"/>
    <property type="molecule type" value="Genomic_DNA"/>
</dbReference>
<dbReference type="AlphaFoldDB" id="A0A7X0U8T5"/>